<evidence type="ECO:0000313" key="4">
    <source>
        <dbReference type="Proteomes" id="UP001284601"/>
    </source>
</evidence>
<dbReference type="Proteomes" id="UP001284601">
    <property type="component" value="Unassembled WGS sequence"/>
</dbReference>
<dbReference type="EMBL" id="JAWSTH010000001">
    <property type="protein sequence ID" value="MDW5592709.1"/>
    <property type="molecule type" value="Genomic_DNA"/>
</dbReference>
<sequence length="178" mass="19283">MSDRQQRERRDVRSADPSLSPAANRILTDELREVVGSDTAEVPANRARVAAASHGGRSRLFVGVSDNRVLFGSLFFAALVIGAVLAITTGSWWLLPLAVGVDLLGTVVVATLLLGLTTEVEHVDPRSAALLEEEGVEDPDKLFTELVEEFAPEDEAAREEAEQRRKVTPSRRSRAVGP</sequence>
<evidence type="ECO:0000256" key="1">
    <source>
        <dbReference type="SAM" id="MobiDB-lite"/>
    </source>
</evidence>
<protein>
    <submittedName>
        <fullName evidence="3">Uncharacterized protein</fullName>
    </submittedName>
</protein>
<accession>A0ABU4HJ47</accession>
<keyword evidence="4" id="KW-1185">Reference proteome</keyword>
<comment type="caution">
    <text evidence="3">The sequence shown here is derived from an EMBL/GenBank/DDBJ whole genome shotgun (WGS) entry which is preliminary data.</text>
</comment>
<feature type="transmembrane region" description="Helical" evidence="2">
    <location>
        <begin position="93"/>
        <end position="116"/>
    </location>
</feature>
<keyword evidence="2" id="KW-0812">Transmembrane</keyword>
<feature type="transmembrane region" description="Helical" evidence="2">
    <location>
        <begin position="69"/>
        <end position="87"/>
    </location>
</feature>
<gene>
    <name evidence="3" type="ORF">R7226_00070</name>
</gene>
<evidence type="ECO:0000313" key="3">
    <source>
        <dbReference type="EMBL" id="MDW5592709.1"/>
    </source>
</evidence>
<evidence type="ECO:0000256" key="2">
    <source>
        <dbReference type="SAM" id="Phobius"/>
    </source>
</evidence>
<keyword evidence="2" id="KW-0472">Membrane</keyword>
<feature type="compositionally biased region" description="Basic residues" evidence="1">
    <location>
        <begin position="166"/>
        <end position="178"/>
    </location>
</feature>
<organism evidence="3 4">
    <name type="scientific">Conexibacter stalactiti</name>
    <dbReference type="NCBI Taxonomy" id="1940611"/>
    <lineage>
        <taxon>Bacteria</taxon>
        <taxon>Bacillati</taxon>
        <taxon>Actinomycetota</taxon>
        <taxon>Thermoleophilia</taxon>
        <taxon>Solirubrobacterales</taxon>
        <taxon>Conexibacteraceae</taxon>
        <taxon>Conexibacter</taxon>
    </lineage>
</organism>
<keyword evidence="2" id="KW-1133">Transmembrane helix</keyword>
<name>A0ABU4HJ47_9ACTN</name>
<feature type="region of interest" description="Disordered" evidence="1">
    <location>
        <begin position="152"/>
        <end position="178"/>
    </location>
</feature>
<proteinExistence type="predicted"/>
<dbReference type="RefSeq" id="WP_318594968.1">
    <property type="nucleotide sequence ID" value="NZ_JAWSTH010000001.1"/>
</dbReference>
<reference evidence="4" key="1">
    <citation type="submission" date="2023-07" db="EMBL/GenBank/DDBJ databases">
        <title>Conexibacter stalactiti sp. nov., isolated from stalactites in a lava cave and emended description of the genus Conexibacter.</title>
        <authorList>
            <person name="Lee S.D."/>
        </authorList>
    </citation>
    <scope>NUCLEOTIDE SEQUENCE [LARGE SCALE GENOMIC DNA]</scope>
    <source>
        <strain evidence="4">KCTC 39840</strain>
    </source>
</reference>